<reference evidence="1 2" key="1">
    <citation type="submission" date="2016-10" db="EMBL/GenBank/DDBJ databases">
        <authorList>
            <person name="de Groot N.N."/>
        </authorList>
    </citation>
    <scope>NUCLEOTIDE SEQUENCE [LARGE SCALE GENOMIC DNA]</scope>
    <source>
        <strain evidence="1 2">DSM 21800</strain>
    </source>
</reference>
<dbReference type="Pfam" id="PF11343">
    <property type="entry name" value="DUF3145"/>
    <property type="match status" value="1"/>
</dbReference>
<sequence>MSTTRGVLYIHSTPSALCPHVEWAVGGVFGMPVRLEWIAQPAERSSYRTEYSWTGPIGTAAKLASALKGWQRIRFEATEERTTTSEAERYSYTPKLGIFRATTGLHGDIMVSEERIRKATVTAALGGKDIVAALDELLGGPWDAELEPFRYAGDGTPVRWLHEVV</sequence>
<dbReference type="OrthoDB" id="3210860at2"/>
<accession>A0A1H1Z4I4</accession>
<name>A0A1H1Z4I4_9ACTN</name>
<dbReference type="AlphaFoldDB" id="A0A1H1Z4I4"/>
<keyword evidence="2" id="KW-1185">Reference proteome</keyword>
<dbReference type="InterPro" id="IPR021491">
    <property type="entry name" value="DUF3145"/>
</dbReference>
<evidence type="ECO:0000313" key="1">
    <source>
        <dbReference type="EMBL" id="SDT28578.1"/>
    </source>
</evidence>
<dbReference type="Proteomes" id="UP000199103">
    <property type="component" value="Chromosome I"/>
</dbReference>
<protein>
    <recommendedName>
        <fullName evidence="3">DUF3145 domain-containing protein</fullName>
    </recommendedName>
</protein>
<evidence type="ECO:0008006" key="3">
    <source>
        <dbReference type="Google" id="ProtNLM"/>
    </source>
</evidence>
<dbReference type="RefSeq" id="WP_091528547.1">
    <property type="nucleotide sequence ID" value="NZ_LT629772.1"/>
</dbReference>
<evidence type="ECO:0000313" key="2">
    <source>
        <dbReference type="Proteomes" id="UP000199103"/>
    </source>
</evidence>
<organism evidence="1 2">
    <name type="scientific">Microlunatus soli</name>
    <dbReference type="NCBI Taxonomy" id="630515"/>
    <lineage>
        <taxon>Bacteria</taxon>
        <taxon>Bacillati</taxon>
        <taxon>Actinomycetota</taxon>
        <taxon>Actinomycetes</taxon>
        <taxon>Propionibacteriales</taxon>
        <taxon>Propionibacteriaceae</taxon>
        <taxon>Microlunatus</taxon>
    </lineage>
</organism>
<gene>
    <name evidence="1" type="ORF">SAMN04489812_4976</name>
</gene>
<dbReference type="STRING" id="630515.SAMN04489812_4976"/>
<proteinExistence type="predicted"/>
<dbReference type="EMBL" id="LT629772">
    <property type="protein sequence ID" value="SDT28578.1"/>
    <property type="molecule type" value="Genomic_DNA"/>
</dbReference>